<feature type="region of interest" description="Disordered" evidence="1">
    <location>
        <begin position="209"/>
        <end position="228"/>
    </location>
</feature>
<keyword evidence="2" id="KW-1185">Reference proteome</keyword>
<dbReference type="GeneID" id="108268539"/>
<feature type="compositionally biased region" description="Polar residues" evidence="1">
    <location>
        <begin position="219"/>
        <end position="228"/>
    </location>
</feature>
<gene>
    <name evidence="3" type="primary">si:ch211-176l24.4</name>
</gene>
<feature type="compositionally biased region" description="Basic residues" evidence="1">
    <location>
        <begin position="40"/>
        <end position="51"/>
    </location>
</feature>
<dbReference type="Proteomes" id="UP000221080">
    <property type="component" value="Chromosome 8"/>
</dbReference>
<protein>
    <submittedName>
        <fullName evidence="3">Serine/arginine repetitive matrix protein 1</fullName>
    </submittedName>
</protein>
<reference evidence="2" key="1">
    <citation type="journal article" date="2016" name="Nat. Commun.">
        <title>The channel catfish genome sequence provides insights into the evolution of scale formation in teleosts.</title>
        <authorList>
            <person name="Liu Z."/>
            <person name="Liu S."/>
            <person name="Yao J."/>
            <person name="Bao L."/>
            <person name="Zhang J."/>
            <person name="Li Y."/>
            <person name="Jiang C."/>
            <person name="Sun L."/>
            <person name="Wang R."/>
            <person name="Zhang Y."/>
            <person name="Zhou T."/>
            <person name="Zeng Q."/>
            <person name="Fu Q."/>
            <person name="Gao S."/>
            <person name="Li N."/>
            <person name="Koren S."/>
            <person name="Jiang Y."/>
            <person name="Zimin A."/>
            <person name="Xu P."/>
            <person name="Phillippy A.M."/>
            <person name="Geng X."/>
            <person name="Song L."/>
            <person name="Sun F."/>
            <person name="Li C."/>
            <person name="Wang X."/>
            <person name="Chen A."/>
            <person name="Jin Y."/>
            <person name="Yuan Z."/>
            <person name="Yang Y."/>
            <person name="Tan S."/>
            <person name="Peatman E."/>
            <person name="Lu J."/>
            <person name="Qin Z."/>
            <person name="Dunham R."/>
            <person name="Li Z."/>
            <person name="Sonstegard T."/>
            <person name="Feng J."/>
            <person name="Danzmann R.G."/>
            <person name="Schroeder S."/>
            <person name="Scheffler B."/>
            <person name="Duke M.V."/>
            <person name="Ballard L."/>
            <person name="Kucuktas H."/>
            <person name="Kaltenboeck L."/>
            <person name="Liu H."/>
            <person name="Armbruster J."/>
            <person name="Xie Y."/>
            <person name="Kirby M.L."/>
            <person name="Tian Y."/>
            <person name="Flanagan M.E."/>
            <person name="Mu W."/>
            <person name="Waldbieser G.C."/>
        </authorList>
    </citation>
    <scope>NUCLEOTIDE SEQUENCE [LARGE SCALE GENOMIC DNA]</scope>
    <source>
        <strain evidence="2">SDA103</strain>
    </source>
</reference>
<name>A0A2D0RET6_ICTPU</name>
<organism evidence="2 3">
    <name type="scientific">Ictalurus punctatus</name>
    <name type="common">Channel catfish</name>
    <name type="synonym">Silurus punctatus</name>
    <dbReference type="NCBI Taxonomy" id="7998"/>
    <lineage>
        <taxon>Eukaryota</taxon>
        <taxon>Metazoa</taxon>
        <taxon>Chordata</taxon>
        <taxon>Craniata</taxon>
        <taxon>Vertebrata</taxon>
        <taxon>Euteleostomi</taxon>
        <taxon>Actinopterygii</taxon>
        <taxon>Neopterygii</taxon>
        <taxon>Teleostei</taxon>
        <taxon>Ostariophysi</taxon>
        <taxon>Siluriformes</taxon>
        <taxon>Ictaluridae</taxon>
        <taxon>Ictalurus</taxon>
    </lineage>
</organism>
<reference evidence="3" key="2">
    <citation type="submission" date="2025-08" db="UniProtKB">
        <authorList>
            <consortium name="RefSeq"/>
        </authorList>
    </citation>
    <scope>IDENTIFICATION</scope>
    <source>
        <tissue evidence="3">Blood</tissue>
    </source>
</reference>
<evidence type="ECO:0000313" key="2">
    <source>
        <dbReference type="Proteomes" id="UP000221080"/>
    </source>
</evidence>
<sequence length="532" mass="60086">MTKARAKLILSPAVHQKEMASMKVLGCIPLDNTFLDDPKKRKKKKAKKLKREKLDKQKSQPKGQGSLKDYDDICDSNLSAQWPEIKKKKKKRKKKPDVSLNEEFSLTQNKNKLSKRHKNRDSNCAVDARTAEHGVRSGPGEQEAVQPILRSIQKEKKHKKRVAFNLSPVLHEPKPLQNPFPVRNILQTQYSGTDKKPSFNIVFPAEGRHSKPAMEENGMESQSTLDDINSQDLFITQKSFSDPYIDLCSSTSAEEALEPQGYTEIYPEPQSYTASSAKKCSCPEPHTASSPRKLSGPETHCYTVTSPRKRSCPEPQSYTVSSLRKRSCPEPQSYTVSSPRKRSCPEPQSYTVLSPRKRSCPEPQSYTVSSPRKRSCPEPQSYTVSSPRKWSSPEHQSSPRKPSHLLKLNASTQTENFFTSPLLATSLRFSHCSTCTEEPIDLSLTKKSRLHQSEVVSKPFEDRHHPELYVTDLTQSEESDSHLKGKADLSQLKVVQTRLNESFFFRLKGEGDSPKPSSPLMKFSGSVEKKKL</sequence>
<dbReference type="AlphaFoldDB" id="A0A2D0RET6"/>
<feature type="region of interest" description="Disordered" evidence="1">
    <location>
        <begin position="31"/>
        <end position="145"/>
    </location>
</feature>
<evidence type="ECO:0000256" key="1">
    <source>
        <dbReference type="SAM" id="MobiDB-lite"/>
    </source>
</evidence>
<feature type="compositionally biased region" description="Polar residues" evidence="1">
    <location>
        <begin position="378"/>
        <end position="400"/>
    </location>
</feature>
<accession>A0A2D0RET6</accession>
<dbReference type="RefSeq" id="XP_017329052.2">
    <property type="nucleotide sequence ID" value="XM_017473563.3"/>
</dbReference>
<feature type="compositionally biased region" description="Basic residues" evidence="1">
    <location>
        <begin position="86"/>
        <end position="95"/>
    </location>
</feature>
<dbReference type="OrthoDB" id="8932843at2759"/>
<evidence type="ECO:0000313" key="3">
    <source>
        <dbReference type="RefSeq" id="XP_017329052.2"/>
    </source>
</evidence>
<dbReference type="KEGG" id="ipu:108268539"/>
<feature type="region of interest" description="Disordered" evidence="1">
    <location>
        <begin position="274"/>
        <end position="403"/>
    </location>
</feature>
<feature type="region of interest" description="Disordered" evidence="1">
    <location>
        <begin position="508"/>
        <end position="532"/>
    </location>
</feature>
<feature type="compositionally biased region" description="Polar residues" evidence="1">
    <location>
        <begin position="102"/>
        <end position="111"/>
    </location>
</feature>
<proteinExistence type="predicted"/>